<accession>A0A832ZTZ8</accession>
<proteinExistence type="predicted"/>
<dbReference type="EMBL" id="DQVR01000048">
    <property type="protein sequence ID" value="HIQ23846.1"/>
    <property type="molecule type" value="Genomic_DNA"/>
</dbReference>
<protein>
    <submittedName>
        <fullName evidence="1">DUF447 family protein</fullName>
    </submittedName>
</protein>
<evidence type="ECO:0000313" key="1">
    <source>
        <dbReference type="EMBL" id="HIQ23846.1"/>
    </source>
</evidence>
<evidence type="ECO:0000313" key="2">
    <source>
        <dbReference type="Proteomes" id="UP000600071"/>
    </source>
</evidence>
<comment type="caution">
    <text evidence="1">The sequence shown here is derived from an EMBL/GenBank/DDBJ whole genome shotgun (WGS) entry which is preliminary data.</text>
</comment>
<organism evidence="1 2">
    <name type="scientific">Pyrodictium delaneyi</name>
    <dbReference type="NCBI Taxonomy" id="1273541"/>
    <lineage>
        <taxon>Archaea</taxon>
        <taxon>Thermoproteota</taxon>
        <taxon>Thermoprotei</taxon>
        <taxon>Desulfurococcales</taxon>
        <taxon>Pyrodictiaceae</taxon>
        <taxon>Pyrodictium</taxon>
    </lineage>
</organism>
<dbReference type="AlphaFoldDB" id="A0A832ZTZ8"/>
<reference evidence="1" key="1">
    <citation type="journal article" date="2020" name="ISME J.">
        <title>Gammaproteobacteria mediating utilization of methyl-, sulfur- and petroleum organic compounds in deep ocean hydrothermal plumes.</title>
        <authorList>
            <person name="Zhou Z."/>
            <person name="Liu Y."/>
            <person name="Pan J."/>
            <person name="Cron B.R."/>
            <person name="Toner B.M."/>
            <person name="Anantharaman K."/>
            <person name="Breier J.A."/>
            <person name="Dick G.J."/>
            <person name="Li M."/>
        </authorList>
    </citation>
    <scope>NUCLEOTIDE SEQUENCE</scope>
    <source>
        <strain evidence="1">SZUA-1523</strain>
    </source>
</reference>
<gene>
    <name evidence="1" type="ORF">EYH50_02215</name>
</gene>
<dbReference type="Proteomes" id="UP000600071">
    <property type="component" value="Unassembled WGS sequence"/>
</dbReference>
<sequence>MAPRIASNSSPSSSVIPFIPEQQYAELLAVLQAPSSFIVTPLGIKRERDHLVARLYPGTRVYSLGYSVYEVCLAQPYSPLSYYNAVLKHGVSLIPAKAIHAPCPKAEGPRIEAVVSARYTAANNTIVLVLEPILVEEGSGWYTYTRSFGCSIELLIAFTRLRHWAHYRIEKITCNTIRWLVYTVLLSYNCILRSTWDPEVHRAAATTAKAALDYAYLTGCVAPSDVEEAYHS</sequence>
<dbReference type="SUPFAM" id="SSF50475">
    <property type="entry name" value="FMN-binding split barrel"/>
    <property type="match status" value="1"/>
</dbReference>
<name>A0A832ZTZ8_9CREN</name>